<organism evidence="1">
    <name type="scientific">Opuntia streptacantha</name>
    <name type="common">Prickly pear cactus</name>
    <name type="synonym">Opuntia cardona</name>
    <dbReference type="NCBI Taxonomy" id="393608"/>
    <lineage>
        <taxon>Eukaryota</taxon>
        <taxon>Viridiplantae</taxon>
        <taxon>Streptophyta</taxon>
        <taxon>Embryophyta</taxon>
        <taxon>Tracheophyta</taxon>
        <taxon>Spermatophyta</taxon>
        <taxon>Magnoliopsida</taxon>
        <taxon>eudicotyledons</taxon>
        <taxon>Gunneridae</taxon>
        <taxon>Pentapetalae</taxon>
        <taxon>Caryophyllales</taxon>
        <taxon>Cactineae</taxon>
        <taxon>Cactaceae</taxon>
        <taxon>Opuntioideae</taxon>
        <taxon>Opuntia</taxon>
    </lineage>
</organism>
<proteinExistence type="predicted"/>
<reference evidence="1" key="2">
    <citation type="submission" date="2020-07" db="EMBL/GenBank/DDBJ databases">
        <authorList>
            <person name="Vera ALvarez R."/>
            <person name="Arias-Moreno D.M."/>
            <person name="Jimenez-Jacinto V."/>
            <person name="Jimenez-Bremont J.F."/>
            <person name="Swaminathan K."/>
            <person name="Moose S.P."/>
            <person name="Guerrero-Gonzalez M.L."/>
            <person name="Marino-Ramirez L."/>
            <person name="Landsman D."/>
            <person name="Rodriguez-Kessler M."/>
            <person name="Delgado-Sanchez P."/>
        </authorList>
    </citation>
    <scope>NUCLEOTIDE SEQUENCE</scope>
    <source>
        <tissue evidence="1">Cladode</tissue>
    </source>
</reference>
<accession>A0A7C8YCL4</accession>
<dbReference type="AlphaFoldDB" id="A0A7C8YCL4"/>
<protein>
    <submittedName>
        <fullName evidence="1">Uncharacterized protein</fullName>
    </submittedName>
</protein>
<name>A0A7C8YCL4_OPUST</name>
<sequence>MGSIDTAAKSDTTTMLLPSGLKNGWFTWPARSGPLPITLTGCGCGSFGFTRNTAKYPGSRPLSESGAFVGLSQVDANTIHFPLGDHSQCVSVHGPLVNLVIFPPNSPTLVFSIMYRFLCL</sequence>
<evidence type="ECO:0000313" key="1">
    <source>
        <dbReference type="EMBL" id="MBA4614832.1"/>
    </source>
</evidence>
<reference evidence="1" key="1">
    <citation type="journal article" date="2013" name="J. Plant Res.">
        <title>Effect of fungi and light on seed germination of three Opuntia species from semiarid lands of central Mexico.</title>
        <authorList>
            <person name="Delgado-Sanchez P."/>
            <person name="Jimenez-Bremont J.F."/>
            <person name="Guerrero-Gonzalez Mde L."/>
            <person name="Flores J."/>
        </authorList>
    </citation>
    <scope>NUCLEOTIDE SEQUENCE</scope>
    <source>
        <tissue evidence="1">Cladode</tissue>
    </source>
</reference>
<dbReference type="EMBL" id="GISG01004542">
    <property type="protein sequence ID" value="MBA4614832.1"/>
    <property type="molecule type" value="Transcribed_RNA"/>
</dbReference>